<sequence length="740" mass="79962">MTVMEPNAPVTDAELATADSADTDTVDTTVHMEPATGPRSDPSAPAAASVAPETPLTADDMSPANGHIAAETTDEITPIPIPRPVPFPQPMPFPLPYRMASGRYRSRPIGYQLELRVDIDGTRPLRRLSGDYYSISESAVTYFGSWTVDAVTVRTSRSHVTVVGTARTTWPTTFTIATVTIPRAHLGRPAPAATLQWSTPSGAKGARYQCMWESTSFRTVELEEDCESGVAPFRSYDTRSLPSGGAARTLSVAGAFAEAGVQMLDTGGGNVVNTPSGYLWTNASLHHAMQAHFSRWQERPQYKVWLLHARAHEYGVGLRGIMFDQQGLQRQGCASFYQAISSGSAQNQRERLYVNVHELGHCFNLFHSFHKSYMNPPLPNRPGALSWMNYPQNYNPGGGAPSGTAAFWAAFGFEFDTLELAHLRHGFRNAVIMGGNPFGTGAALEVGEEFLDRVSDTSGLRLSIAPADPRPLLGMPIVLNITLTAERTQQVHRRDQLHPKYGFVHLAVSRPRGDVIVYQPPVQHCADPALVSSGHDDVLPISAYIGYDAVVGQLFDDPGTYRIRASYAAPDGTMLVSDTATLRVVAPRTSSDDQVADLLLRDQAGMALTLLGSDSPYLADGTNALETVVAEHGEHPAAVFARLALGTNAARPFAEVDATGAVRMRERDLTRADELLGAAVDASRGDSGLDDLTVYETLGYLASSHDAEGDTDRARELRHDAATLAESKHAPTSVLRSLQE</sequence>
<evidence type="ECO:0000256" key="1">
    <source>
        <dbReference type="SAM" id="MobiDB-lite"/>
    </source>
</evidence>
<dbReference type="Gene3D" id="3.40.390.10">
    <property type="entry name" value="Collagenase (Catalytic Domain)"/>
    <property type="match status" value="1"/>
</dbReference>
<proteinExistence type="predicted"/>
<evidence type="ECO:0000313" key="3">
    <source>
        <dbReference type="Proteomes" id="UP001596337"/>
    </source>
</evidence>
<dbReference type="EMBL" id="JBHSXX010000001">
    <property type="protein sequence ID" value="MFC6870460.1"/>
    <property type="molecule type" value="Genomic_DNA"/>
</dbReference>
<feature type="region of interest" description="Disordered" evidence="1">
    <location>
        <begin position="1"/>
        <end position="61"/>
    </location>
</feature>
<feature type="compositionally biased region" description="Low complexity" evidence="1">
    <location>
        <begin position="11"/>
        <end position="20"/>
    </location>
</feature>
<organism evidence="2 3">
    <name type="scientific">Haloechinothrix salitolerans</name>
    <dbReference type="NCBI Taxonomy" id="926830"/>
    <lineage>
        <taxon>Bacteria</taxon>
        <taxon>Bacillati</taxon>
        <taxon>Actinomycetota</taxon>
        <taxon>Actinomycetes</taxon>
        <taxon>Pseudonocardiales</taxon>
        <taxon>Pseudonocardiaceae</taxon>
        <taxon>Haloechinothrix</taxon>
    </lineage>
</organism>
<reference evidence="3" key="1">
    <citation type="journal article" date="2019" name="Int. J. Syst. Evol. Microbiol.">
        <title>The Global Catalogue of Microorganisms (GCM) 10K type strain sequencing project: providing services to taxonomists for standard genome sequencing and annotation.</title>
        <authorList>
            <consortium name="The Broad Institute Genomics Platform"/>
            <consortium name="The Broad Institute Genome Sequencing Center for Infectious Disease"/>
            <person name="Wu L."/>
            <person name="Ma J."/>
        </authorList>
    </citation>
    <scope>NUCLEOTIDE SEQUENCE [LARGE SCALE GENOMIC DNA]</scope>
    <source>
        <strain evidence="3">KCTC 32255</strain>
    </source>
</reference>
<feature type="compositionally biased region" description="Low complexity" evidence="1">
    <location>
        <begin position="38"/>
        <end position="55"/>
    </location>
</feature>
<gene>
    <name evidence="2" type="ORF">ACFQGD_25325</name>
</gene>
<dbReference type="SUPFAM" id="SSF55486">
    <property type="entry name" value="Metalloproteases ('zincins'), catalytic domain"/>
    <property type="match status" value="1"/>
</dbReference>
<protein>
    <submittedName>
        <fullName evidence="2">Uncharacterized protein</fullName>
    </submittedName>
</protein>
<keyword evidence="3" id="KW-1185">Reference proteome</keyword>
<comment type="caution">
    <text evidence="2">The sequence shown here is derived from an EMBL/GenBank/DDBJ whole genome shotgun (WGS) entry which is preliminary data.</text>
</comment>
<evidence type="ECO:0000313" key="2">
    <source>
        <dbReference type="EMBL" id="MFC6870460.1"/>
    </source>
</evidence>
<dbReference type="RefSeq" id="WP_345401716.1">
    <property type="nucleotide sequence ID" value="NZ_BAABLA010000107.1"/>
</dbReference>
<name>A0ABW2C531_9PSEU</name>
<dbReference type="Proteomes" id="UP001596337">
    <property type="component" value="Unassembled WGS sequence"/>
</dbReference>
<dbReference type="InterPro" id="IPR024079">
    <property type="entry name" value="MetalloPept_cat_dom_sf"/>
</dbReference>
<accession>A0ABW2C531</accession>